<dbReference type="Pfam" id="PF19630">
    <property type="entry name" value="DUF6134"/>
    <property type="match status" value="1"/>
</dbReference>
<organism evidence="1 2">
    <name type="scientific">Marinobacterium aestuarii</name>
    <dbReference type="NCBI Taxonomy" id="1821621"/>
    <lineage>
        <taxon>Bacteria</taxon>
        <taxon>Pseudomonadati</taxon>
        <taxon>Pseudomonadota</taxon>
        <taxon>Gammaproteobacteria</taxon>
        <taxon>Oceanospirillales</taxon>
        <taxon>Oceanospirillaceae</taxon>
        <taxon>Marinobacterium</taxon>
    </lineage>
</organism>
<gene>
    <name evidence="1" type="ORF">A8C75_15355</name>
</gene>
<name>A0A1A9F1F9_9GAMM</name>
<dbReference type="KEGG" id="mars:A8C75_15355"/>
<reference evidence="2" key="1">
    <citation type="submission" date="2016-05" db="EMBL/GenBank/DDBJ databases">
        <authorList>
            <person name="Baek K."/>
            <person name="Yang S.-J."/>
        </authorList>
    </citation>
    <scope>NUCLEOTIDE SEQUENCE [LARGE SCALE GENOMIC DNA]</scope>
    <source>
        <strain evidence="2">ST58-10</strain>
    </source>
</reference>
<reference evidence="1 2" key="2">
    <citation type="journal article" date="2018" name="Int. J. Syst. Evol. Microbiol.">
        <title>Marinobacterium aestuarii sp. nov., a benzene-degrading marine bacterium isolated from estuary sediment.</title>
        <authorList>
            <person name="Bae S.S."/>
            <person name="Jung J."/>
            <person name="Chung D."/>
            <person name="Baek K."/>
        </authorList>
    </citation>
    <scope>NUCLEOTIDE SEQUENCE [LARGE SCALE GENOMIC DNA]</scope>
    <source>
        <strain evidence="1 2">ST58-10</strain>
    </source>
</reference>
<dbReference type="InterPro" id="IPR045767">
    <property type="entry name" value="DUF6134"/>
</dbReference>
<dbReference type="Proteomes" id="UP000078070">
    <property type="component" value="Chromosome"/>
</dbReference>
<keyword evidence="2" id="KW-1185">Reference proteome</keyword>
<sequence length="236" mass="25971">MLLGAAAQAQATMTQTAGVPASLAFEVKRNGAVIGTHCVAFSRESERLRVDIMMDLQLPIALWFDYRYRYSAIEWWQADRLDALRVQIEDGAEQSRIDGDTRAGRLEVDGPQGLLRLTRNLLPSNHWNVAVLHESQLLNTLTGGTSALDVTLEGRDSIPLAGGEVEADRYLLGGDLADTRVWYDTEGLWRGLEFSARDGSVIRLYPRDLAAVSTATTEPLWSRNAVCQKLTGPLSG</sequence>
<accession>A0A1A9F1F9</accession>
<dbReference type="AlphaFoldDB" id="A0A1A9F1F9"/>
<evidence type="ECO:0000313" key="2">
    <source>
        <dbReference type="Proteomes" id="UP000078070"/>
    </source>
</evidence>
<protein>
    <submittedName>
        <fullName evidence="1">Uncharacterized protein</fullName>
    </submittedName>
</protein>
<dbReference type="EMBL" id="CP015839">
    <property type="protein sequence ID" value="ANG63721.1"/>
    <property type="molecule type" value="Genomic_DNA"/>
</dbReference>
<proteinExistence type="predicted"/>
<evidence type="ECO:0000313" key="1">
    <source>
        <dbReference type="EMBL" id="ANG63721.1"/>
    </source>
</evidence>
<dbReference type="STRING" id="1821621.A8C75_15355"/>